<dbReference type="OrthoDB" id="3399802at2"/>
<dbReference type="GO" id="GO:0003700">
    <property type="term" value="F:DNA-binding transcription factor activity"/>
    <property type="evidence" value="ECO:0007669"/>
    <property type="project" value="InterPro"/>
</dbReference>
<dbReference type="SUPFAM" id="SSF46785">
    <property type="entry name" value="Winged helix' DNA-binding domain"/>
    <property type="match status" value="1"/>
</dbReference>
<feature type="domain" description="HTH marR-type" evidence="3">
    <location>
        <begin position="19"/>
        <end position="74"/>
    </location>
</feature>
<dbReference type="InterPro" id="IPR018720">
    <property type="entry name" value="DUF2249"/>
</dbReference>
<sequence>MKKGPLQLGPAPVREAAPTPAQALVLAELDRRGPATVGEVTAATGQHGNTVREHLDALVDLGLVTRAPVSDGGRGRPSYRYAVRPSAAQHPLSALIGALAGVLRQTSDVPVAAARRLGRTSGAAQPKALAPGDPGDGIDRLAMLLTERGFDATRRPDGALQLRTCPLIDLARADPEVVCGFHQGLLDRLAEHLDLAGARLHAFAEPGACTVTLNPQKNPNRKGKPMSDTEIPDRSLPITETAHGHDCGCHEVDEQLPELDARVIPHAIRHGSVFGAVGQLRPGQAMVLVAPHNPLPLLKQLADREGDAIEVSYLQEGPDAWRLKLARVR</sequence>
<reference evidence="4 5" key="1">
    <citation type="journal article" date="2013" name="ISME J.">
        <title>A metabolic model for members of the genus Tetrasphaera involved in enhanced biological phosphorus removal.</title>
        <authorList>
            <person name="Kristiansen R."/>
            <person name="Nguyen H.T.T."/>
            <person name="Saunders A.M."/>
            <person name="Nielsen J.L."/>
            <person name="Wimmer R."/>
            <person name="Le V.Q."/>
            <person name="McIlroy S.J."/>
            <person name="Petrovski S."/>
            <person name="Seviour R.J."/>
            <person name="Calteau A."/>
            <person name="Nielsen K.L."/>
            <person name="Nielsen P.H."/>
        </authorList>
    </citation>
    <scope>NUCLEOTIDE SEQUENCE [LARGE SCALE GENOMIC DNA]</scope>
    <source>
        <strain evidence="4 5">Ben110</strain>
    </source>
</reference>
<dbReference type="Proteomes" id="UP000035763">
    <property type="component" value="Unassembled WGS sequence"/>
</dbReference>
<gene>
    <name evidence="4" type="ORF">BN11_1080054</name>
</gene>
<evidence type="ECO:0000259" key="2">
    <source>
        <dbReference type="Pfam" id="PF10006"/>
    </source>
</evidence>
<dbReference type="Pfam" id="PF12802">
    <property type="entry name" value="MarR_2"/>
    <property type="match status" value="1"/>
</dbReference>
<evidence type="ECO:0000256" key="1">
    <source>
        <dbReference type="SAM" id="MobiDB-lite"/>
    </source>
</evidence>
<evidence type="ECO:0000313" key="5">
    <source>
        <dbReference type="Proteomes" id="UP000035763"/>
    </source>
</evidence>
<dbReference type="AlphaFoldDB" id="W6K0C9"/>
<evidence type="ECO:0000313" key="4">
    <source>
        <dbReference type="EMBL" id="CCH71779.1"/>
    </source>
</evidence>
<protein>
    <submittedName>
        <fullName evidence="4">Putative transcriptional regulator (Modular protein)</fullName>
    </submittedName>
</protein>
<dbReference type="Gene3D" id="1.10.10.10">
    <property type="entry name" value="Winged helix-like DNA-binding domain superfamily/Winged helix DNA-binding domain"/>
    <property type="match status" value="1"/>
</dbReference>
<accession>W6K0C9</accession>
<organism evidence="4 5">
    <name type="scientific">Nostocoides australiense Ben110</name>
    <dbReference type="NCBI Taxonomy" id="1193182"/>
    <lineage>
        <taxon>Bacteria</taxon>
        <taxon>Bacillati</taxon>
        <taxon>Actinomycetota</taxon>
        <taxon>Actinomycetes</taxon>
        <taxon>Micrococcales</taxon>
        <taxon>Intrasporangiaceae</taxon>
        <taxon>Nostocoides</taxon>
    </lineage>
</organism>
<feature type="region of interest" description="Disordered" evidence="1">
    <location>
        <begin position="211"/>
        <end position="234"/>
    </location>
</feature>
<dbReference type="STRING" id="1193182.BN11_1080054"/>
<dbReference type="InterPro" id="IPR036388">
    <property type="entry name" value="WH-like_DNA-bd_sf"/>
</dbReference>
<dbReference type="Pfam" id="PF10006">
    <property type="entry name" value="DUF2249"/>
    <property type="match status" value="1"/>
</dbReference>
<dbReference type="InterPro" id="IPR000835">
    <property type="entry name" value="HTH_MarR-typ"/>
</dbReference>
<dbReference type="RefSeq" id="WP_083433630.1">
    <property type="nucleotide sequence ID" value="NZ_HG764815.1"/>
</dbReference>
<evidence type="ECO:0000259" key="3">
    <source>
        <dbReference type="Pfam" id="PF12802"/>
    </source>
</evidence>
<keyword evidence="5" id="KW-1185">Reference proteome</keyword>
<dbReference type="InterPro" id="IPR036390">
    <property type="entry name" value="WH_DNA-bd_sf"/>
</dbReference>
<comment type="caution">
    <text evidence="4">The sequence shown here is derived from an EMBL/GenBank/DDBJ whole genome shotgun (WGS) entry which is preliminary data.</text>
</comment>
<proteinExistence type="predicted"/>
<name>W6K0C9_9MICO</name>
<dbReference type="EMBL" id="CAJA01000011">
    <property type="protein sequence ID" value="CCH71779.1"/>
    <property type="molecule type" value="Genomic_DNA"/>
</dbReference>
<feature type="domain" description="DUF2249" evidence="2">
    <location>
        <begin position="258"/>
        <end position="326"/>
    </location>
</feature>